<accession>A0ABU9E930</accession>
<evidence type="ECO:0000313" key="2">
    <source>
        <dbReference type="EMBL" id="MEK9500633.1"/>
    </source>
</evidence>
<gene>
    <name evidence="2" type="ORF">WI372_06560</name>
</gene>
<protein>
    <submittedName>
        <fullName evidence="2">Helix-turn-helix domain-containing protein</fullName>
    </submittedName>
</protein>
<proteinExistence type="predicted"/>
<dbReference type="Pfam" id="PF12833">
    <property type="entry name" value="HTH_18"/>
    <property type="match status" value="1"/>
</dbReference>
<comment type="caution">
    <text evidence="2">The sequence shown here is derived from an EMBL/GenBank/DDBJ whole genome shotgun (WGS) entry which is preliminary data.</text>
</comment>
<feature type="domain" description="HTH araC/xylS-type" evidence="1">
    <location>
        <begin position="137"/>
        <end position="235"/>
    </location>
</feature>
<keyword evidence="3" id="KW-1185">Reference proteome</keyword>
<sequence>MVSRDSALREQVRRALDRETVDLLFTPTVSSAKRLIRERPVSVVVLDSAALARRPDRAVASVEGLRRRFPSVPLGVVACGREAHLLRGLGSSGLRHLLLQEEVGPRATRRFLMTLRSEDAASRVVSALSPVLGRGELEVVRHAMDRVHAQLDADAFAAEMGCSRPHLSRRLAQRGLPSTGELLRWALLFHAGHWLPDPGRSGESVGRQLEYANGSTFRRALRTLVGVTPTELAEVGLPRVLDAFVERTGLELPQILRVA</sequence>
<name>A0ABU9E930_9BACT</name>
<dbReference type="EMBL" id="JBBHLI010000003">
    <property type="protein sequence ID" value="MEK9500633.1"/>
    <property type="molecule type" value="Genomic_DNA"/>
</dbReference>
<dbReference type="Proteomes" id="UP001484239">
    <property type="component" value="Unassembled WGS sequence"/>
</dbReference>
<evidence type="ECO:0000259" key="1">
    <source>
        <dbReference type="PROSITE" id="PS01124"/>
    </source>
</evidence>
<dbReference type="Gene3D" id="1.10.10.60">
    <property type="entry name" value="Homeodomain-like"/>
    <property type="match status" value="1"/>
</dbReference>
<dbReference type="RefSeq" id="WP_405280176.1">
    <property type="nucleotide sequence ID" value="NZ_JBBHLK010000006.1"/>
</dbReference>
<dbReference type="InterPro" id="IPR018060">
    <property type="entry name" value="HTH_AraC"/>
</dbReference>
<dbReference type="PROSITE" id="PS01124">
    <property type="entry name" value="HTH_ARAC_FAMILY_2"/>
    <property type="match status" value="1"/>
</dbReference>
<evidence type="ECO:0000313" key="3">
    <source>
        <dbReference type="Proteomes" id="UP001484239"/>
    </source>
</evidence>
<reference evidence="2 3" key="1">
    <citation type="submission" date="2024-02" db="EMBL/GenBank/DDBJ databases">
        <title>A novel Gemmatimonadota bacterium.</title>
        <authorList>
            <person name="Du Z.-J."/>
            <person name="Ye Y.-Q."/>
        </authorList>
    </citation>
    <scope>NUCLEOTIDE SEQUENCE [LARGE SCALE GENOMIC DNA]</scope>
    <source>
        <strain evidence="2 3">DH-20</strain>
    </source>
</reference>
<organism evidence="2 3">
    <name type="scientific">Gaopeijia maritima</name>
    <dbReference type="NCBI Taxonomy" id="3119007"/>
    <lineage>
        <taxon>Bacteria</taxon>
        <taxon>Pseudomonadati</taxon>
        <taxon>Gemmatimonadota</taxon>
        <taxon>Longimicrobiia</taxon>
        <taxon>Gaopeijiales</taxon>
        <taxon>Gaopeijiaceae</taxon>
        <taxon>Gaopeijia</taxon>
    </lineage>
</organism>